<feature type="transmembrane region" description="Helical" evidence="7">
    <location>
        <begin position="107"/>
        <end position="131"/>
    </location>
</feature>
<keyword evidence="7" id="KW-0812">Transmembrane</keyword>
<keyword evidence="3 5" id="KW-0442">Lipid degradation</keyword>
<keyword evidence="7" id="KW-1133">Transmembrane helix</keyword>
<reference evidence="9" key="1">
    <citation type="submission" date="2022-07" db="EMBL/GenBank/DDBJ databases">
        <title>Phylogenomic reconstructions and comparative analyses of Kickxellomycotina fungi.</title>
        <authorList>
            <person name="Reynolds N.K."/>
            <person name="Stajich J.E."/>
            <person name="Barry K."/>
            <person name="Grigoriev I.V."/>
            <person name="Crous P."/>
            <person name="Smith M.E."/>
        </authorList>
    </citation>
    <scope>NUCLEOTIDE SEQUENCE</scope>
    <source>
        <strain evidence="9">IMI 214461</strain>
    </source>
</reference>
<keyword evidence="10" id="KW-1185">Reference proteome</keyword>
<evidence type="ECO:0000256" key="4">
    <source>
        <dbReference type="ARBA" id="ARBA00023098"/>
    </source>
</evidence>
<comment type="similarity">
    <text evidence="1">Belongs to the PLPL family.</text>
</comment>
<dbReference type="Pfam" id="PF11815">
    <property type="entry name" value="DUF3336"/>
    <property type="match status" value="1"/>
</dbReference>
<feature type="region of interest" description="Disordered" evidence="6">
    <location>
        <begin position="43"/>
        <end position="83"/>
    </location>
</feature>
<evidence type="ECO:0000313" key="10">
    <source>
        <dbReference type="Proteomes" id="UP001150907"/>
    </source>
</evidence>
<keyword evidence="2 5" id="KW-0378">Hydrolase</keyword>
<feature type="compositionally biased region" description="Low complexity" evidence="6">
    <location>
        <begin position="50"/>
        <end position="77"/>
    </location>
</feature>
<dbReference type="InterPro" id="IPR002641">
    <property type="entry name" value="PNPLA_dom"/>
</dbReference>
<feature type="short sequence motif" description="GXSXG" evidence="5">
    <location>
        <begin position="335"/>
        <end position="339"/>
    </location>
</feature>
<feature type="active site" description="Nucleophile" evidence="5">
    <location>
        <position position="337"/>
    </location>
</feature>
<dbReference type="GO" id="GO:0016042">
    <property type="term" value="P:lipid catabolic process"/>
    <property type="evidence" value="ECO:0007669"/>
    <property type="project" value="UniProtKB-UniRule"/>
</dbReference>
<feature type="active site" description="Proton acceptor" evidence="5">
    <location>
        <position position="485"/>
    </location>
</feature>
<dbReference type="InterPro" id="IPR021771">
    <property type="entry name" value="Triacylglycerol_lipase_N"/>
</dbReference>
<accession>A0A9W8EDZ1</accession>
<comment type="caution">
    <text evidence="9">The sequence shown here is derived from an EMBL/GenBank/DDBJ whole genome shotgun (WGS) entry which is preliminary data.</text>
</comment>
<dbReference type="PANTHER" id="PTHR14226">
    <property type="entry name" value="NEUROPATHY TARGET ESTERASE/SWISS CHEESE D.MELANOGASTER"/>
    <property type="match status" value="1"/>
</dbReference>
<evidence type="ECO:0000256" key="7">
    <source>
        <dbReference type="SAM" id="Phobius"/>
    </source>
</evidence>
<evidence type="ECO:0000256" key="1">
    <source>
        <dbReference type="ARBA" id="ARBA00006104"/>
    </source>
</evidence>
<dbReference type="GO" id="GO:0004806">
    <property type="term" value="F:triacylglycerol lipase activity"/>
    <property type="evidence" value="ECO:0007669"/>
    <property type="project" value="InterPro"/>
</dbReference>
<name>A0A9W8EDZ1_9FUNG</name>
<dbReference type="GO" id="GO:0006641">
    <property type="term" value="P:triglyceride metabolic process"/>
    <property type="evidence" value="ECO:0007669"/>
    <property type="project" value="UniProtKB-ARBA"/>
</dbReference>
<comment type="caution">
    <text evidence="5">Lacks conserved residue(s) required for the propagation of feature annotation.</text>
</comment>
<evidence type="ECO:0000256" key="3">
    <source>
        <dbReference type="ARBA" id="ARBA00022963"/>
    </source>
</evidence>
<dbReference type="AlphaFoldDB" id="A0A9W8EDZ1"/>
<gene>
    <name evidence="9" type="ORF">H4R26_004496</name>
</gene>
<dbReference type="InterPro" id="IPR050301">
    <property type="entry name" value="NTE"/>
</dbReference>
<dbReference type="Proteomes" id="UP001150907">
    <property type="component" value="Unassembled WGS sequence"/>
</dbReference>
<dbReference type="InterPro" id="IPR016035">
    <property type="entry name" value="Acyl_Trfase/lysoPLipase"/>
</dbReference>
<evidence type="ECO:0000256" key="2">
    <source>
        <dbReference type="ARBA" id="ARBA00022801"/>
    </source>
</evidence>
<evidence type="ECO:0000259" key="8">
    <source>
        <dbReference type="PROSITE" id="PS51635"/>
    </source>
</evidence>
<sequence length="620" mass="67632">MSRAEARQYYSQFVVYRRIMLDKGWRQRQEQMLDYKTKRYKGRKWKLRGSRSSSGDSQSSMDSGKTKVPSSPSSPSSGNDEYEEKYMLTESVEKKKEKKKSLGKLRLGLRVVLACAILGVVVLEVLAYIVIRQLVGLYERVVVWRGERGRLLRQLRSARSYDEYLETARKLDAELGNNKSSQSYDSRLLVKIAGTLRRARERAERAERAARLSGSDTADGAAEASRRAAIGLCDVLRGGAVRANVGGWEKSAGGYAGEVPREVSAYVGEVERSAGWVRGSAAVGAAEKAAVFGQMARQLGRTALCLSGGAGMGWKHLGVAQSLLENARLPGVVSGASAGALVAALLGTHTDGELRQVLRPGLAKYLTACQGAAWAGVRRWARHGHFFDAVEWAARAQVFTRGSLTFSEAFARTGRELCIACTPAAQAQAQGPWVLSHVTAPNVVVWSAVLASAGLPGVLPAMVLVEKTRAGRVRACTAGGAAWRDGSFGADIPHGHLRAGNVQFSVVSQVNPHVAVFLKEEARWWARVLKLDARKWLRVARDLRLAPRVCGQDWAQVWLQKLDGCVTVLPRACWADYAGLFADPSEASLARSMRRGREAMWAGVGVVWARQRLEAAISVR</sequence>
<evidence type="ECO:0000256" key="5">
    <source>
        <dbReference type="PROSITE-ProRule" id="PRU01161"/>
    </source>
</evidence>
<keyword evidence="7" id="KW-0472">Membrane</keyword>
<dbReference type="PANTHER" id="PTHR14226:SF66">
    <property type="entry name" value="TRIACYLGLYCEROL LIPASE PTL2"/>
    <property type="match status" value="1"/>
</dbReference>
<dbReference type="SUPFAM" id="SSF52151">
    <property type="entry name" value="FabD/lysophospholipase-like"/>
    <property type="match status" value="1"/>
</dbReference>
<feature type="domain" description="PNPLA" evidence="8">
    <location>
        <begin position="304"/>
        <end position="498"/>
    </location>
</feature>
<proteinExistence type="inferred from homology"/>
<dbReference type="OrthoDB" id="10049244at2759"/>
<dbReference type="PROSITE" id="PS51635">
    <property type="entry name" value="PNPLA"/>
    <property type="match status" value="1"/>
</dbReference>
<dbReference type="Gene3D" id="3.40.1090.10">
    <property type="entry name" value="Cytosolic phospholipase A2 catalytic domain"/>
    <property type="match status" value="2"/>
</dbReference>
<evidence type="ECO:0000256" key="6">
    <source>
        <dbReference type="SAM" id="MobiDB-lite"/>
    </source>
</evidence>
<keyword evidence="4 5" id="KW-0443">Lipid metabolism</keyword>
<evidence type="ECO:0000313" key="9">
    <source>
        <dbReference type="EMBL" id="KAJ2000693.1"/>
    </source>
</evidence>
<protein>
    <recommendedName>
        <fullName evidence="8">PNPLA domain-containing protein</fullName>
    </recommendedName>
</protein>
<dbReference type="Pfam" id="PF01734">
    <property type="entry name" value="Patatin"/>
    <property type="match status" value="1"/>
</dbReference>
<dbReference type="EMBL" id="JANBQF010000498">
    <property type="protein sequence ID" value="KAJ2000693.1"/>
    <property type="molecule type" value="Genomic_DNA"/>
</dbReference>
<organism evidence="9 10">
    <name type="scientific">Coemansia thaxteri</name>
    <dbReference type="NCBI Taxonomy" id="2663907"/>
    <lineage>
        <taxon>Eukaryota</taxon>
        <taxon>Fungi</taxon>
        <taxon>Fungi incertae sedis</taxon>
        <taxon>Zoopagomycota</taxon>
        <taxon>Kickxellomycotina</taxon>
        <taxon>Kickxellomycetes</taxon>
        <taxon>Kickxellales</taxon>
        <taxon>Kickxellaceae</taxon>
        <taxon>Coemansia</taxon>
    </lineage>
</organism>